<reference evidence="1 2" key="1">
    <citation type="submission" date="2018-06" db="EMBL/GenBank/DDBJ databases">
        <title>Genome sequencing of Oceanotoga sp. sy52.</title>
        <authorList>
            <person name="Mori K."/>
        </authorList>
    </citation>
    <scope>NUCLEOTIDE SEQUENCE [LARGE SCALE GENOMIC DNA]</scope>
    <source>
        <strain evidence="2">sy52</strain>
    </source>
</reference>
<name>A0A7G1G1H5_9BACT</name>
<organism evidence="1 2">
    <name type="scientific">Tepiditoga spiralis</name>
    <dbReference type="NCBI Taxonomy" id="2108365"/>
    <lineage>
        <taxon>Bacteria</taxon>
        <taxon>Thermotogati</taxon>
        <taxon>Thermotogota</taxon>
        <taxon>Thermotogae</taxon>
        <taxon>Petrotogales</taxon>
        <taxon>Petrotogaceae</taxon>
        <taxon>Tepiditoga</taxon>
    </lineage>
</organism>
<evidence type="ECO:0000313" key="2">
    <source>
        <dbReference type="Proteomes" id="UP000516361"/>
    </source>
</evidence>
<gene>
    <name evidence="1" type="ORF">OSSY52_02720</name>
</gene>
<dbReference type="InterPro" id="IPR005268">
    <property type="entry name" value="CHP00725"/>
</dbReference>
<dbReference type="InParanoid" id="A0A7G1G1H5"/>
<keyword evidence="2" id="KW-1185">Reference proteome</keyword>
<evidence type="ECO:0008006" key="3">
    <source>
        <dbReference type="Google" id="ProtNLM"/>
    </source>
</evidence>
<dbReference type="KEGG" id="ocy:OSSY52_02720"/>
<dbReference type="Pfam" id="PF18306">
    <property type="entry name" value="LDcluster4"/>
    <property type="match status" value="1"/>
</dbReference>
<protein>
    <recommendedName>
        <fullName evidence="3">TIGR00725 family protein</fullName>
    </recommendedName>
</protein>
<evidence type="ECO:0000313" key="1">
    <source>
        <dbReference type="EMBL" id="BBE30131.1"/>
    </source>
</evidence>
<dbReference type="PANTHER" id="PTHR43393:SF3">
    <property type="entry name" value="LYSINE DECARBOXYLASE-LIKE PROTEIN"/>
    <property type="match status" value="1"/>
</dbReference>
<dbReference type="SUPFAM" id="SSF102405">
    <property type="entry name" value="MCP/YpsA-like"/>
    <property type="match status" value="1"/>
</dbReference>
<dbReference type="GO" id="GO:0005829">
    <property type="term" value="C:cytosol"/>
    <property type="evidence" value="ECO:0007669"/>
    <property type="project" value="TreeGrafter"/>
</dbReference>
<dbReference type="InterPro" id="IPR041164">
    <property type="entry name" value="LDcluster4"/>
</dbReference>
<sequence length="175" mass="19139">MNVGVIGYSGNKELEPVKSLKKICIEVGKVIAKNNWIMYNGGRDGIMDLVSEGAKKNGGKVIGVMPWEENGNEYLDLEIKTGLDFSMRSFVLLKSVDAVVSIGGEIGTALELVGAYAYKKPLILLKGTGGWTEIAEKILIDGKYLDNRKMIEVKVAKDLNEMEALLKEIEGELSD</sequence>
<dbReference type="InterPro" id="IPR052341">
    <property type="entry name" value="LOG_family_nucleotidases"/>
</dbReference>
<dbReference type="AlphaFoldDB" id="A0A7G1G1H5"/>
<dbReference type="NCBIfam" id="TIGR00725">
    <property type="entry name" value="TIGR00725 family protein"/>
    <property type="match status" value="1"/>
</dbReference>
<dbReference type="Proteomes" id="UP000516361">
    <property type="component" value="Chromosome"/>
</dbReference>
<proteinExistence type="predicted"/>
<dbReference type="PANTHER" id="PTHR43393">
    <property type="entry name" value="CYTOKININ RIBOSIDE 5'-MONOPHOSPHATE PHOSPHORIBOHYDROLASE"/>
    <property type="match status" value="1"/>
</dbReference>
<accession>A0A7G1G1H5</accession>
<dbReference type="Gene3D" id="3.40.50.450">
    <property type="match status" value="1"/>
</dbReference>
<dbReference type="EMBL" id="AP018712">
    <property type="protein sequence ID" value="BBE30131.1"/>
    <property type="molecule type" value="Genomic_DNA"/>
</dbReference>